<reference evidence="1 2" key="1">
    <citation type="submission" date="2018-05" db="EMBL/GenBank/DDBJ databases">
        <title>Genomic Encyclopedia of Type Strains, Phase IV (KMG-IV): sequencing the most valuable type-strain genomes for metagenomic binning, comparative biology and taxonomic classification.</title>
        <authorList>
            <person name="Goeker M."/>
        </authorList>
    </citation>
    <scope>NUCLEOTIDE SEQUENCE [LARGE SCALE GENOMIC DNA]</scope>
    <source>
        <strain evidence="1 2">DSM 23606</strain>
    </source>
</reference>
<sequence length="255" mass="27058">MSGESLLVHGHALLRAVDAASAPGDPAAMRPVDAVLDFELDAAPAGLRPLRRDARLILHFGQPPERIAALPPLSAAQLAVPAAPTLSLHGRVSDPQRRWQPRRFALDLAPGSVTLLPLYRAPLGVRRSAGGTLFGTLRLEDGTPAAWARLEVDVEVAPASTLRFVAQADAAGDFLLTLDRLALPPAEIANFAATLRVLHRAGQWPDGLDPDTQQAFNVQAADAADFAASYGFALQPGATTRLMSFQRDALVIRAP</sequence>
<protein>
    <submittedName>
        <fullName evidence="1">Uncharacterized protein</fullName>
    </submittedName>
</protein>
<keyword evidence="2" id="KW-1185">Reference proteome</keyword>
<dbReference type="RefSeq" id="WP_110016770.1">
    <property type="nucleotide sequence ID" value="NZ_QGTJ01000001.1"/>
</dbReference>
<dbReference type="Proteomes" id="UP000246569">
    <property type="component" value="Unassembled WGS sequence"/>
</dbReference>
<dbReference type="OrthoDB" id="6194076at2"/>
<dbReference type="EMBL" id="QGTJ01000001">
    <property type="protein sequence ID" value="PWV65776.1"/>
    <property type="molecule type" value="Genomic_DNA"/>
</dbReference>
<comment type="caution">
    <text evidence="1">The sequence shown here is derived from an EMBL/GenBank/DDBJ whole genome shotgun (WGS) entry which is preliminary data.</text>
</comment>
<evidence type="ECO:0000313" key="1">
    <source>
        <dbReference type="EMBL" id="PWV65776.1"/>
    </source>
</evidence>
<gene>
    <name evidence="1" type="ORF">C7443_101261</name>
</gene>
<name>A0A317N007_9GAMM</name>
<dbReference type="AlphaFoldDB" id="A0A317N007"/>
<organism evidence="1 2">
    <name type="scientific">Plasticicumulans acidivorans</name>
    <dbReference type="NCBI Taxonomy" id="886464"/>
    <lineage>
        <taxon>Bacteria</taxon>
        <taxon>Pseudomonadati</taxon>
        <taxon>Pseudomonadota</taxon>
        <taxon>Gammaproteobacteria</taxon>
        <taxon>Candidatus Competibacteraceae</taxon>
        <taxon>Plasticicumulans</taxon>
    </lineage>
</organism>
<evidence type="ECO:0000313" key="2">
    <source>
        <dbReference type="Proteomes" id="UP000246569"/>
    </source>
</evidence>
<proteinExistence type="predicted"/>
<accession>A0A317N007</accession>